<feature type="transmembrane region" description="Helical" evidence="6">
    <location>
        <begin position="66"/>
        <end position="87"/>
    </location>
</feature>
<name>A0ABU0FAT9_9HYPH</name>
<dbReference type="Proteomes" id="UP001237448">
    <property type="component" value="Unassembled WGS sequence"/>
</dbReference>
<protein>
    <submittedName>
        <fullName evidence="7">Phosphate:Na+ symporter</fullName>
    </submittedName>
</protein>
<evidence type="ECO:0000256" key="3">
    <source>
        <dbReference type="ARBA" id="ARBA00022692"/>
    </source>
</evidence>
<feature type="transmembrane region" description="Helical" evidence="6">
    <location>
        <begin position="208"/>
        <end position="227"/>
    </location>
</feature>
<feature type="transmembrane region" description="Helical" evidence="6">
    <location>
        <begin position="176"/>
        <end position="201"/>
    </location>
</feature>
<keyword evidence="4 6" id="KW-1133">Transmembrane helix</keyword>
<keyword evidence="8" id="KW-1185">Reference proteome</keyword>
<reference evidence="7 8" key="1">
    <citation type="submission" date="2023-07" db="EMBL/GenBank/DDBJ databases">
        <title>Genomic Encyclopedia of Type Strains, Phase IV (KMG-IV): sequencing the most valuable type-strain genomes for metagenomic binning, comparative biology and taxonomic classification.</title>
        <authorList>
            <person name="Goeker M."/>
        </authorList>
    </citation>
    <scope>NUCLEOTIDE SEQUENCE [LARGE SCALE GENOMIC DNA]</scope>
    <source>
        <strain evidence="7 8">DSM 5896</strain>
    </source>
</reference>
<evidence type="ECO:0000256" key="6">
    <source>
        <dbReference type="SAM" id="Phobius"/>
    </source>
</evidence>
<keyword evidence="2" id="KW-1003">Cell membrane</keyword>
<accession>A0ABU0FAT9</accession>
<sequence>MSIIATIAALLSGLGLFFIGVRSLSANLVPLAGRRTRAVFAQAMRGPVSTAVSGTIAGLATQSSSAVSWIIIGFVRAGVVPAGPALLAPSWSNVGTAMLPLLLAVDTTTAASLVIGIVGFITYFRLARGDRMRNVLDAALGAALLLFGMHIVSSTIEPVREAMLQSPTLTAALQSPWLLALIGAVFSFIAQSSSVATAIAVAAVGAKLLTVPAALPVIAGANAGAIFNNLVNMSGENLAGRLVFACQVVQKATGSLLLAAFAAVSGLWPAEGASLTAMAGHNASAQIAVVFTIAQVIGSTISSLTAGPVRTLVQRWTPVNPAEALAQPTFLLREALSDPPAALDLVIRELARLSARLPLMLDHVRAESDPATPQASMLRTAGSALAGTIKSYLATLLDNQPRRSEVATALLLEDAVGNIASLHEALAELATAVPRAAALPTTGSLVEGLHALLIVVADYVQDLGTDDPEFVLGLLGDRDQLMEDLRGRLSSSSGAPADMQDALFRMTILFERVVWLARRVVIDMNQAQKALAAD</sequence>
<comment type="subcellular location">
    <subcellularLocation>
        <location evidence="1">Cell membrane</location>
        <topology evidence="1">Multi-pass membrane protein</topology>
    </subcellularLocation>
</comment>
<organism evidence="7 8">
    <name type="scientific">Labrys monachus</name>
    <dbReference type="NCBI Taxonomy" id="217067"/>
    <lineage>
        <taxon>Bacteria</taxon>
        <taxon>Pseudomonadati</taxon>
        <taxon>Pseudomonadota</taxon>
        <taxon>Alphaproteobacteria</taxon>
        <taxon>Hyphomicrobiales</taxon>
        <taxon>Xanthobacteraceae</taxon>
        <taxon>Labrys</taxon>
    </lineage>
</organism>
<gene>
    <name evidence="7" type="ORF">J3R73_000947</name>
</gene>
<evidence type="ECO:0000256" key="1">
    <source>
        <dbReference type="ARBA" id="ARBA00004651"/>
    </source>
</evidence>
<feature type="transmembrane region" description="Helical" evidence="6">
    <location>
        <begin position="99"/>
        <end position="123"/>
    </location>
</feature>
<dbReference type="PANTHER" id="PTHR10010:SF46">
    <property type="entry name" value="SODIUM-DEPENDENT PHOSPHATE TRANSPORT PROTEIN 2B"/>
    <property type="match status" value="1"/>
</dbReference>
<keyword evidence="3 6" id="KW-0812">Transmembrane</keyword>
<dbReference type="PANTHER" id="PTHR10010">
    <property type="entry name" value="SOLUTE CARRIER FAMILY 34 SODIUM PHOSPHATE , MEMBER 2-RELATED"/>
    <property type="match status" value="1"/>
</dbReference>
<dbReference type="EMBL" id="JAUSVK010000001">
    <property type="protein sequence ID" value="MDQ0391155.1"/>
    <property type="molecule type" value="Genomic_DNA"/>
</dbReference>
<dbReference type="Pfam" id="PF02690">
    <property type="entry name" value="Na_Pi_cotrans"/>
    <property type="match status" value="1"/>
</dbReference>
<keyword evidence="5 6" id="KW-0472">Membrane</keyword>
<comment type="caution">
    <text evidence="7">The sequence shown here is derived from an EMBL/GenBank/DDBJ whole genome shotgun (WGS) entry which is preliminary data.</text>
</comment>
<evidence type="ECO:0000313" key="7">
    <source>
        <dbReference type="EMBL" id="MDQ0391155.1"/>
    </source>
</evidence>
<proteinExistence type="predicted"/>
<dbReference type="RefSeq" id="WP_307423034.1">
    <property type="nucleotide sequence ID" value="NZ_JAUSVK010000001.1"/>
</dbReference>
<evidence type="ECO:0000256" key="5">
    <source>
        <dbReference type="ARBA" id="ARBA00023136"/>
    </source>
</evidence>
<evidence type="ECO:0000256" key="2">
    <source>
        <dbReference type="ARBA" id="ARBA00022475"/>
    </source>
</evidence>
<evidence type="ECO:0000256" key="4">
    <source>
        <dbReference type="ARBA" id="ARBA00022989"/>
    </source>
</evidence>
<dbReference type="InterPro" id="IPR003841">
    <property type="entry name" value="Na/Pi_transpt"/>
</dbReference>
<evidence type="ECO:0000313" key="8">
    <source>
        <dbReference type="Proteomes" id="UP001237448"/>
    </source>
</evidence>
<dbReference type="NCBIfam" id="NF037997">
    <property type="entry name" value="Na_Pi_symport"/>
    <property type="match status" value="1"/>
</dbReference>